<accession>A0A2Z3HE79</accession>
<protein>
    <submittedName>
        <fullName evidence="3">Uncharacterized protein</fullName>
    </submittedName>
</protein>
<proteinExistence type="predicted"/>
<evidence type="ECO:0000313" key="3">
    <source>
        <dbReference type="EMBL" id="AWM41265.1"/>
    </source>
</evidence>
<feature type="transmembrane region" description="Helical" evidence="2">
    <location>
        <begin position="189"/>
        <end position="215"/>
    </location>
</feature>
<feature type="compositionally biased region" description="Pro residues" evidence="1">
    <location>
        <begin position="554"/>
        <end position="566"/>
    </location>
</feature>
<dbReference type="AlphaFoldDB" id="A0A2Z3HE79"/>
<keyword evidence="2" id="KW-0812">Transmembrane</keyword>
<feature type="region of interest" description="Disordered" evidence="1">
    <location>
        <begin position="502"/>
        <end position="610"/>
    </location>
</feature>
<dbReference type="KEGG" id="gog:C1280_32580"/>
<feature type="transmembrane region" description="Helical" evidence="2">
    <location>
        <begin position="236"/>
        <end position="266"/>
    </location>
</feature>
<name>A0A2Z3HE79_9BACT</name>
<dbReference type="OrthoDB" id="260428at2"/>
<keyword evidence="4" id="KW-1185">Reference proteome</keyword>
<gene>
    <name evidence="3" type="ORF">C1280_32580</name>
</gene>
<dbReference type="EMBL" id="CP025958">
    <property type="protein sequence ID" value="AWM41265.1"/>
    <property type="molecule type" value="Genomic_DNA"/>
</dbReference>
<keyword evidence="2" id="KW-0472">Membrane</keyword>
<feature type="transmembrane region" description="Helical" evidence="2">
    <location>
        <begin position="452"/>
        <end position="480"/>
    </location>
</feature>
<feature type="compositionally biased region" description="Basic and acidic residues" evidence="1">
    <location>
        <begin position="567"/>
        <end position="603"/>
    </location>
</feature>
<evidence type="ECO:0000256" key="1">
    <source>
        <dbReference type="SAM" id="MobiDB-lite"/>
    </source>
</evidence>
<organism evidence="3 4">
    <name type="scientific">Gemmata obscuriglobus</name>
    <dbReference type="NCBI Taxonomy" id="114"/>
    <lineage>
        <taxon>Bacteria</taxon>
        <taxon>Pseudomonadati</taxon>
        <taxon>Planctomycetota</taxon>
        <taxon>Planctomycetia</taxon>
        <taxon>Gemmatales</taxon>
        <taxon>Gemmataceae</taxon>
        <taxon>Gemmata</taxon>
    </lineage>
</organism>
<evidence type="ECO:0000256" key="2">
    <source>
        <dbReference type="SAM" id="Phobius"/>
    </source>
</evidence>
<dbReference type="RefSeq" id="WP_010052876.1">
    <property type="nucleotide sequence ID" value="NZ_CP025958.1"/>
</dbReference>
<keyword evidence="2" id="KW-1133">Transmembrane helix</keyword>
<feature type="transmembrane region" description="Helical" evidence="2">
    <location>
        <begin position="35"/>
        <end position="58"/>
    </location>
</feature>
<reference evidence="3 4" key="1">
    <citation type="submission" date="2018-01" db="EMBL/GenBank/DDBJ databases">
        <title>G. obscuriglobus.</title>
        <authorList>
            <person name="Franke J."/>
            <person name="Blomberg W."/>
            <person name="Selmecki A."/>
        </authorList>
    </citation>
    <scope>NUCLEOTIDE SEQUENCE [LARGE SCALE GENOMIC DNA]</scope>
    <source>
        <strain evidence="3 4">DSM 5831</strain>
    </source>
</reference>
<evidence type="ECO:0000313" key="4">
    <source>
        <dbReference type="Proteomes" id="UP000245802"/>
    </source>
</evidence>
<dbReference type="Proteomes" id="UP000245802">
    <property type="component" value="Chromosome"/>
</dbReference>
<sequence length="610" mass="67176">MADGHEQSAGFNYRAALPWTNIFRCFQVALDPRKLLVAALGIFVMSLSWWLLSNIFYYKAPLPNDPDYSNNAMAQDLAGQTKANGENYSQDDYSRIGKERFERDYKQWQQLDALAGPGGRLRTLPWYEYRGPNPFLLFTDLLGGSAADREHTSREFVSGSVPVLVEPLVKLLLPVAKLLSPGVSLQTRFYLFLVLLSNVAVWAFCGGVITRLAAVQLANKGPITLKQAVLFVANRYVSYLGAPLVPLLIIAVVVLGLIGYGLLALIPFIGDIVLLGFGLPAVIIGGAIMTVFLIGLVGYPMMYCTLSVEGDQSDTFDALSRSLNYVYQAPWHYLWNWLVAVAYGAAVTLFVLFFASVAVYVGKWAVGLTASAVWQDRKPEYLFVYAPESFGWKELLTKDSPYAVQGRWVPLDQDGKETADPAKRVREVYQYAPANPETYKAAKEEFWAYNRWGAGIVCFWLTLAFLMMLGFSYSFFWSSATMIYFLMRKKVDEAELEEVYEDEEPAPFVEAPKSAPAPGPAPADVPVTLGGPLNKPAAPAPAPANPVAPETLPYNPPAVVSPPPAPKIEEPKPAPKIEEPKPAPKIEEAKPAPTIEEPKKPATDDNTPLG</sequence>
<feature type="transmembrane region" description="Helical" evidence="2">
    <location>
        <begin position="337"/>
        <end position="361"/>
    </location>
</feature>
<feature type="transmembrane region" description="Helical" evidence="2">
    <location>
        <begin position="272"/>
        <end position="297"/>
    </location>
</feature>